<reference evidence="2" key="1">
    <citation type="submission" date="2011-03" db="EMBL/GenBank/DDBJ databases">
        <title>Draft genome sequence of Brevundimonas diminuta.</title>
        <authorList>
            <person name="Brown P.J.B."/>
            <person name="Buechlein A."/>
            <person name="Hemmerich C."/>
            <person name="Brun Y.V."/>
        </authorList>
    </citation>
    <scope>NUCLEOTIDE SEQUENCE [LARGE SCALE GENOMIC DNA]</scope>
    <source>
        <strain evidence="2">C19</strain>
    </source>
</reference>
<dbReference type="EMBL" id="GL883077">
    <property type="protein sequence ID" value="EGF92524.1"/>
    <property type="molecule type" value="Genomic_DNA"/>
</dbReference>
<gene>
    <name evidence="1" type="ORF">ABI_09610</name>
</gene>
<name>F4QGS2_9CAUL</name>
<protein>
    <recommendedName>
        <fullName evidence="3">RiboL-PSP-HEPN domain-containing protein</fullName>
    </recommendedName>
</protein>
<dbReference type="eggNOG" id="ENOG5033MH0">
    <property type="taxonomic scope" value="Bacteria"/>
</dbReference>
<evidence type="ECO:0000313" key="1">
    <source>
        <dbReference type="EMBL" id="EGF92524.1"/>
    </source>
</evidence>
<evidence type="ECO:0008006" key="3">
    <source>
        <dbReference type="Google" id="ProtNLM"/>
    </source>
</evidence>
<evidence type="ECO:0000313" key="2">
    <source>
        <dbReference type="Proteomes" id="UP000006512"/>
    </source>
</evidence>
<accession>F4QGS2</accession>
<dbReference type="HOGENOM" id="CLU_1010650_0_0_5"/>
<dbReference type="AlphaFoldDB" id="F4QGS2"/>
<dbReference type="Proteomes" id="UP000006512">
    <property type="component" value="Unassembled WGS sequence"/>
</dbReference>
<organism evidence="1 2">
    <name type="scientific">Asticcacaulis biprosthecium C19</name>
    <dbReference type="NCBI Taxonomy" id="715226"/>
    <lineage>
        <taxon>Bacteria</taxon>
        <taxon>Pseudomonadati</taxon>
        <taxon>Pseudomonadota</taxon>
        <taxon>Alphaproteobacteria</taxon>
        <taxon>Caulobacterales</taxon>
        <taxon>Caulobacteraceae</taxon>
        <taxon>Asticcacaulis</taxon>
    </lineage>
</organism>
<sequence length="275" mass="30636">MPNKSMPKKAPRNNALFAAQRYVPLRKLNDIFIESQLAVQGLKTIRADFAARQAKKQTRYRLLAPSIKAEPVGLSRNISTIIELVDARISSKEYVQSLVFSIALIEDYISTCLTLIIRAYPQKLLTSAKGKQAAEDEIKTIMLKDVIEAKSIGDLISDKAEKRVRDALYATPTQLKGYMASIFGFAIKDDIWGKYVELKATRDIYVHGDGRANDIYVGKAGALARAKRGDMLPIDSAYFNDSIVCLKNVLTDVYRGLKSKYGDSAEVHKILKTTP</sequence>
<proteinExistence type="predicted"/>
<keyword evidence="2" id="KW-1185">Reference proteome</keyword>